<proteinExistence type="inferred from homology"/>
<accession>A0ABS7L2Y7</accession>
<dbReference type="CDD" id="cd00586">
    <property type="entry name" value="4HBT"/>
    <property type="match status" value="1"/>
</dbReference>
<dbReference type="PIRSF" id="PIRSF003230">
    <property type="entry name" value="YbgC"/>
    <property type="match status" value="1"/>
</dbReference>
<dbReference type="PANTHER" id="PTHR31793:SF27">
    <property type="entry name" value="NOVEL THIOESTERASE SUPERFAMILY DOMAIN AND SAPOSIN A-TYPE DOMAIN CONTAINING PROTEIN (0610012H03RIK)"/>
    <property type="match status" value="1"/>
</dbReference>
<dbReference type="Gene3D" id="3.10.129.10">
    <property type="entry name" value="Hotdog Thioesterase"/>
    <property type="match status" value="1"/>
</dbReference>
<evidence type="ECO:0000313" key="3">
    <source>
        <dbReference type="EMBL" id="MBY0757272.1"/>
    </source>
</evidence>
<dbReference type="InterPro" id="IPR006684">
    <property type="entry name" value="YbgC/YbaW"/>
</dbReference>
<dbReference type="PANTHER" id="PTHR31793">
    <property type="entry name" value="4-HYDROXYBENZOYL-COA THIOESTERASE FAMILY MEMBER"/>
    <property type="match status" value="1"/>
</dbReference>
<comment type="similarity">
    <text evidence="1">Belongs to the 4-hydroxybenzoyl-CoA thioesterase family.</text>
</comment>
<comment type="caution">
    <text evidence="3">The sequence shown here is derived from an EMBL/GenBank/DDBJ whole genome shotgun (WGS) entry which is preliminary data.</text>
</comment>
<sequence>MSFTDIKVRYAETDAMAIVHHANYYIYFEVAREDLIRESGISYKDLEDKGIMMPLIETHCKYIEAAKYDDDLVVESSISQLTPVKVRIEYVVRRKNDNTILATGNTLQTFVDSNEFKIVNLKRNNEDIWNKFAEIFKA</sequence>
<evidence type="ECO:0000256" key="2">
    <source>
        <dbReference type="ARBA" id="ARBA00022801"/>
    </source>
</evidence>
<dbReference type="InterPro" id="IPR029069">
    <property type="entry name" value="HotDog_dom_sf"/>
</dbReference>
<gene>
    <name evidence="3" type="ORF">K5V21_17710</name>
</gene>
<dbReference type="Proteomes" id="UP001299068">
    <property type="component" value="Unassembled WGS sequence"/>
</dbReference>
<evidence type="ECO:0000313" key="4">
    <source>
        <dbReference type="Proteomes" id="UP001299068"/>
    </source>
</evidence>
<keyword evidence="4" id="KW-1185">Reference proteome</keyword>
<reference evidence="3 4" key="1">
    <citation type="journal article" date="2021" name="Cell Host Microbe">
        <title>in vivo commensal control of Clostridioides difficile virulence.</title>
        <authorList>
            <person name="Girinathan B.P."/>
            <person name="Dibenedetto N."/>
            <person name="Worley J.N."/>
            <person name="Peltier J."/>
            <person name="Arrieta-Ortiz M.L."/>
            <person name="Rupa Christinal Immanuel S."/>
            <person name="Lavin R."/>
            <person name="Delaney M.L."/>
            <person name="Cummins C."/>
            <person name="Hoffmann M."/>
            <person name="Luo Y."/>
            <person name="Gonzalez-Escalona N."/>
            <person name="Allard M."/>
            <person name="Onderdonk A.B."/>
            <person name="Gerber G.K."/>
            <person name="Sonenshein A.L."/>
            <person name="Baliga N."/>
            <person name="Dupuy B."/>
            <person name="Bry L."/>
        </authorList>
    </citation>
    <scope>NUCLEOTIDE SEQUENCE [LARGE SCALE GENOMIC DNA]</scope>
    <source>
        <strain evidence="3 4">DSM 599</strain>
    </source>
</reference>
<evidence type="ECO:0000256" key="1">
    <source>
        <dbReference type="ARBA" id="ARBA00005953"/>
    </source>
</evidence>
<dbReference type="Pfam" id="PF13279">
    <property type="entry name" value="4HBT_2"/>
    <property type="match status" value="1"/>
</dbReference>
<protein>
    <submittedName>
        <fullName evidence="3">Acyl-CoA thioesterase</fullName>
    </submittedName>
</protein>
<dbReference type="InterPro" id="IPR050563">
    <property type="entry name" value="4-hydroxybenzoyl-CoA_TE"/>
</dbReference>
<dbReference type="EMBL" id="JAIKTU010000020">
    <property type="protein sequence ID" value="MBY0757272.1"/>
    <property type="molecule type" value="Genomic_DNA"/>
</dbReference>
<keyword evidence="2" id="KW-0378">Hydrolase</keyword>
<name>A0ABS7L2Y7_CLOSR</name>
<dbReference type="SUPFAM" id="SSF54637">
    <property type="entry name" value="Thioesterase/thiol ester dehydrase-isomerase"/>
    <property type="match status" value="1"/>
</dbReference>
<dbReference type="RefSeq" id="WP_221862387.1">
    <property type="nucleotide sequence ID" value="NZ_JAIKTU010000020.1"/>
</dbReference>
<organism evidence="3 4">
    <name type="scientific">Clostridium sardiniense</name>
    <name type="common">Clostridium absonum</name>
    <dbReference type="NCBI Taxonomy" id="29369"/>
    <lineage>
        <taxon>Bacteria</taxon>
        <taxon>Bacillati</taxon>
        <taxon>Bacillota</taxon>
        <taxon>Clostridia</taxon>
        <taxon>Eubacteriales</taxon>
        <taxon>Clostridiaceae</taxon>
        <taxon>Clostridium</taxon>
    </lineage>
</organism>
<dbReference type="NCBIfam" id="TIGR00051">
    <property type="entry name" value="YbgC/FadM family acyl-CoA thioesterase"/>
    <property type="match status" value="1"/>
</dbReference>